<keyword evidence="5" id="KW-1185">Reference proteome</keyword>
<accession>A0A2V0P6P7</accession>
<dbReference type="Gene3D" id="3.40.630.30">
    <property type="match status" value="1"/>
</dbReference>
<protein>
    <recommendedName>
        <fullName evidence="3">N-acetyltransferase domain-containing protein</fullName>
    </recommendedName>
</protein>
<dbReference type="OrthoDB" id="30840at2759"/>
<evidence type="ECO:0000313" key="4">
    <source>
        <dbReference type="EMBL" id="GBF95544.1"/>
    </source>
</evidence>
<dbReference type="STRING" id="307507.A0A2V0P6P7"/>
<dbReference type="Proteomes" id="UP000247498">
    <property type="component" value="Unassembled WGS sequence"/>
</dbReference>
<evidence type="ECO:0000313" key="5">
    <source>
        <dbReference type="Proteomes" id="UP000247498"/>
    </source>
</evidence>
<evidence type="ECO:0000256" key="1">
    <source>
        <dbReference type="ARBA" id="ARBA00022679"/>
    </source>
</evidence>
<dbReference type="EMBL" id="BDRX01000066">
    <property type="protein sequence ID" value="GBF95544.1"/>
    <property type="molecule type" value="Genomic_DNA"/>
</dbReference>
<proteinExistence type="predicted"/>
<keyword evidence="2" id="KW-0012">Acyltransferase</keyword>
<dbReference type="InterPro" id="IPR016181">
    <property type="entry name" value="Acyl_CoA_acyltransferase"/>
</dbReference>
<dbReference type="Pfam" id="PF00583">
    <property type="entry name" value="Acetyltransf_1"/>
    <property type="match status" value="1"/>
</dbReference>
<dbReference type="AlphaFoldDB" id="A0A2V0P6P7"/>
<gene>
    <name evidence="4" type="ORF">Rsub_08525</name>
</gene>
<dbReference type="SUPFAM" id="SSF55729">
    <property type="entry name" value="Acyl-CoA N-acyltransferases (Nat)"/>
    <property type="match status" value="1"/>
</dbReference>
<dbReference type="CDD" id="cd04301">
    <property type="entry name" value="NAT_SF"/>
    <property type="match status" value="1"/>
</dbReference>
<evidence type="ECO:0000256" key="2">
    <source>
        <dbReference type="ARBA" id="ARBA00023315"/>
    </source>
</evidence>
<name>A0A2V0P6P7_9CHLO</name>
<comment type="caution">
    <text evidence="4">The sequence shown here is derived from an EMBL/GenBank/DDBJ whole genome shotgun (WGS) entry which is preliminary data.</text>
</comment>
<feature type="domain" description="N-acetyltransferase" evidence="3">
    <location>
        <begin position="1"/>
        <end position="162"/>
    </location>
</feature>
<evidence type="ECO:0000259" key="3">
    <source>
        <dbReference type="PROSITE" id="PS51186"/>
    </source>
</evidence>
<keyword evidence="1" id="KW-0808">Transferase</keyword>
<dbReference type="GO" id="GO:0008080">
    <property type="term" value="F:N-acetyltransferase activity"/>
    <property type="evidence" value="ECO:0007669"/>
    <property type="project" value="UniProtKB-ARBA"/>
</dbReference>
<sequence>MTGDYEPLTPGSLFFRPPSIDDLDTIHGIEVSPGVFLVASSSGAGGGGDEIVGYVCGTRSDAGSLTQESMARHDPGGPLLCIHSVCVAEPHRRRGVATKLLRAYIGYVAATSPDVTQIRLICKEATVPLYRGVGFRLVGPSPVVHGADPWLEFAFEMGGADGGGAE</sequence>
<dbReference type="PROSITE" id="PS51186">
    <property type="entry name" value="GNAT"/>
    <property type="match status" value="1"/>
</dbReference>
<dbReference type="PANTHER" id="PTHR10908:SF0">
    <property type="entry name" value="SEROTONIN N-ACETYLTRANSFERASE"/>
    <property type="match status" value="1"/>
</dbReference>
<dbReference type="PANTHER" id="PTHR10908">
    <property type="entry name" value="SEROTONIN N-ACETYLTRANSFERASE"/>
    <property type="match status" value="1"/>
</dbReference>
<organism evidence="4 5">
    <name type="scientific">Raphidocelis subcapitata</name>
    <dbReference type="NCBI Taxonomy" id="307507"/>
    <lineage>
        <taxon>Eukaryota</taxon>
        <taxon>Viridiplantae</taxon>
        <taxon>Chlorophyta</taxon>
        <taxon>core chlorophytes</taxon>
        <taxon>Chlorophyceae</taxon>
        <taxon>CS clade</taxon>
        <taxon>Sphaeropleales</taxon>
        <taxon>Selenastraceae</taxon>
        <taxon>Raphidocelis</taxon>
    </lineage>
</organism>
<dbReference type="InterPro" id="IPR051635">
    <property type="entry name" value="SNAT-like"/>
</dbReference>
<dbReference type="InParanoid" id="A0A2V0P6P7"/>
<dbReference type="InterPro" id="IPR000182">
    <property type="entry name" value="GNAT_dom"/>
</dbReference>
<reference evidence="4 5" key="1">
    <citation type="journal article" date="2018" name="Sci. Rep.">
        <title>Raphidocelis subcapitata (=Pseudokirchneriella subcapitata) provides an insight into genome evolution and environmental adaptations in the Sphaeropleales.</title>
        <authorList>
            <person name="Suzuki S."/>
            <person name="Yamaguchi H."/>
            <person name="Nakajima N."/>
            <person name="Kawachi M."/>
        </authorList>
    </citation>
    <scope>NUCLEOTIDE SEQUENCE [LARGE SCALE GENOMIC DNA]</scope>
    <source>
        <strain evidence="4 5">NIES-35</strain>
    </source>
</reference>